<dbReference type="Proteomes" id="UP000222862">
    <property type="component" value="Unassembled WGS sequence"/>
</dbReference>
<organism evidence="2 3">
    <name type="scientific">Fusobacterium nucleatum subsp. polymorphum</name>
    <name type="common">Fusobacterium polymorphum</name>
    <dbReference type="NCBI Taxonomy" id="76857"/>
    <lineage>
        <taxon>Bacteria</taxon>
        <taxon>Fusobacteriati</taxon>
        <taxon>Fusobacteriota</taxon>
        <taxon>Fusobacteriia</taxon>
        <taxon>Fusobacteriales</taxon>
        <taxon>Fusobacteriaceae</taxon>
        <taxon>Fusobacterium</taxon>
    </lineage>
</organism>
<protein>
    <submittedName>
        <fullName evidence="2">Uncharacterized protein</fullName>
    </submittedName>
</protein>
<comment type="caution">
    <text evidence="2">The sequence shown here is derived from an EMBL/GenBank/DDBJ whole genome shotgun (WGS) entry which is preliminary data.</text>
</comment>
<keyword evidence="1" id="KW-1133">Transmembrane helix</keyword>
<proteinExistence type="predicted"/>
<evidence type="ECO:0000313" key="2">
    <source>
        <dbReference type="EMBL" id="PGH22545.1"/>
    </source>
</evidence>
<dbReference type="EMBL" id="NJGI01000001">
    <property type="protein sequence ID" value="PGH22545.1"/>
    <property type="molecule type" value="Genomic_DNA"/>
</dbReference>
<keyword evidence="1" id="KW-0812">Transmembrane</keyword>
<evidence type="ECO:0000256" key="1">
    <source>
        <dbReference type="SAM" id="Phobius"/>
    </source>
</evidence>
<keyword evidence="1" id="KW-0472">Membrane</keyword>
<evidence type="ECO:0000313" key="3">
    <source>
        <dbReference type="Proteomes" id="UP000222862"/>
    </source>
</evidence>
<feature type="transmembrane region" description="Helical" evidence="1">
    <location>
        <begin position="118"/>
        <end position="139"/>
    </location>
</feature>
<sequence>MLKEIDIEILKFINQFGKVPKDKILNAFPESKFSTSFRMSYLEEKEYKPSEYGFRFPIENTNYIESLYKHVEDKHGMSSSIKLDIYYLTDLGKSFIQNHIRESINKRKAIRQEFFKSILQNVFCPIIVSVITTLLTYWLTKTYNLF</sequence>
<dbReference type="RefSeq" id="WP_098702604.1">
    <property type="nucleotide sequence ID" value="NZ_NJGI01000001.1"/>
</dbReference>
<gene>
    <name evidence="2" type="ORF">RN96_05315</name>
</gene>
<accession>A0A2B7YMN2</accession>
<dbReference type="AlphaFoldDB" id="A0A2B7YMN2"/>
<name>A0A2B7YMN2_FUSNP</name>
<reference evidence="2 3" key="1">
    <citation type="submission" date="2017-06" db="EMBL/GenBank/DDBJ databases">
        <title>Genome sequencing of Fusobacterium nucleatum subsp. polymorphum KCOM 1232 (=ChDC F37).</title>
        <authorList>
            <person name="Kook J.-K."/>
            <person name="Park S.-N."/>
            <person name="Lim Y.K."/>
            <person name="Roh H."/>
        </authorList>
    </citation>
    <scope>NUCLEOTIDE SEQUENCE [LARGE SCALE GENOMIC DNA]</scope>
    <source>
        <strain evidence="3">KCOM 1232 ( ChDC F37)</strain>
    </source>
</reference>